<name>A0A0D1EI98_9RHOB</name>
<evidence type="ECO:0000256" key="4">
    <source>
        <dbReference type="ARBA" id="ARBA00016461"/>
    </source>
</evidence>
<gene>
    <name evidence="13" type="ORF">jaqu_10450</name>
</gene>
<dbReference type="InterPro" id="IPR007078">
    <property type="entry name" value="Haem_export_protD_CcmD"/>
</dbReference>
<evidence type="ECO:0000256" key="6">
    <source>
        <dbReference type="ARBA" id="ARBA00022475"/>
    </source>
</evidence>
<dbReference type="GO" id="GO:0005886">
    <property type="term" value="C:plasma membrane"/>
    <property type="evidence" value="ECO:0007669"/>
    <property type="project" value="UniProtKB-SubCell"/>
</dbReference>
<keyword evidence="7 12" id="KW-0997">Cell inner membrane</keyword>
<dbReference type="AlphaFoldDB" id="A0A0D1EI98"/>
<feature type="transmembrane region" description="Helical" evidence="12">
    <location>
        <begin position="12"/>
        <end position="32"/>
    </location>
</feature>
<keyword evidence="5 12" id="KW-0813">Transport</keyword>
<comment type="subcellular location">
    <subcellularLocation>
        <location evidence="2 12">Cell inner membrane</location>
        <topology evidence="2 12">Single-pass membrane protein</topology>
    </subcellularLocation>
</comment>
<keyword evidence="14" id="KW-1185">Reference proteome</keyword>
<comment type="similarity">
    <text evidence="3 12">Belongs to the CcmD/CycX/HelD family.</text>
</comment>
<organism evidence="13 14">
    <name type="scientific">Jannaschia aquimarina</name>
    <dbReference type="NCBI Taxonomy" id="935700"/>
    <lineage>
        <taxon>Bacteria</taxon>
        <taxon>Pseudomonadati</taxon>
        <taxon>Pseudomonadota</taxon>
        <taxon>Alphaproteobacteria</taxon>
        <taxon>Rhodobacterales</taxon>
        <taxon>Roseobacteraceae</taxon>
        <taxon>Jannaschia</taxon>
    </lineage>
</organism>
<dbReference type="GO" id="GO:0017004">
    <property type="term" value="P:cytochrome complex assembly"/>
    <property type="evidence" value="ECO:0007669"/>
    <property type="project" value="UniProtKB-KW"/>
</dbReference>
<keyword evidence="10 12" id="KW-1133">Transmembrane helix</keyword>
<keyword evidence="8 12" id="KW-0812">Transmembrane</keyword>
<evidence type="ECO:0000256" key="8">
    <source>
        <dbReference type="ARBA" id="ARBA00022692"/>
    </source>
</evidence>
<evidence type="ECO:0000256" key="2">
    <source>
        <dbReference type="ARBA" id="ARBA00004377"/>
    </source>
</evidence>
<proteinExistence type="inferred from homology"/>
<evidence type="ECO:0000256" key="9">
    <source>
        <dbReference type="ARBA" id="ARBA00022748"/>
    </source>
</evidence>
<evidence type="ECO:0000256" key="12">
    <source>
        <dbReference type="RuleBase" id="RU363101"/>
    </source>
</evidence>
<evidence type="ECO:0000256" key="10">
    <source>
        <dbReference type="ARBA" id="ARBA00022989"/>
    </source>
</evidence>
<protein>
    <recommendedName>
        <fullName evidence="4 12">Heme exporter protein D</fullName>
    </recommendedName>
</protein>
<dbReference type="Pfam" id="PF04995">
    <property type="entry name" value="CcmD"/>
    <property type="match status" value="1"/>
</dbReference>
<evidence type="ECO:0000256" key="5">
    <source>
        <dbReference type="ARBA" id="ARBA00022448"/>
    </source>
</evidence>
<evidence type="ECO:0000256" key="3">
    <source>
        <dbReference type="ARBA" id="ARBA00008741"/>
    </source>
</evidence>
<evidence type="ECO:0000313" key="13">
    <source>
        <dbReference type="EMBL" id="KIT17314.1"/>
    </source>
</evidence>
<evidence type="ECO:0000256" key="7">
    <source>
        <dbReference type="ARBA" id="ARBA00022519"/>
    </source>
</evidence>
<evidence type="ECO:0000313" key="14">
    <source>
        <dbReference type="Proteomes" id="UP000032232"/>
    </source>
</evidence>
<accession>A0A0D1EI98</accession>
<sequence length="46" mass="4995">MSLDFGRYAFDVWLALGVSAVGIGGLILQSVLASRAVRARLEEEEQ</sequence>
<dbReference type="Proteomes" id="UP000032232">
    <property type="component" value="Unassembled WGS sequence"/>
</dbReference>
<dbReference type="GO" id="GO:0015886">
    <property type="term" value="P:heme transport"/>
    <property type="evidence" value="ECO:0007669"/>
    <property type="project" value="InterPro"/>
</dbReference>
<dbReference type="OrthoDB" id="7173916at2"/>
<keyword evidence="9 12" id="KW-0201">Cytochrome c-type biogenesis</keyword>
<comment type="caution">
    <text evidence="13">The sequence shown here is derived from an EMBL/GenBank/DDBJ whole genome shotgun (WGS) entry which is preliminary data.</text>
</comment>
<dbReference type="PATRIC" id="fig|935700.4.peg.1091"/>
<reference evidence="13 14" key="1">
    <citation type="submission" date="2015-02" db="EMBL/GenBank/DDBJ databases">
        <title>Genome Sequence of Jannaschia aquimarina DSM28248, a member of the Roseobacter clade.</title>
        <authorList>
            <person name="Voget S."/>
            <person name="Daniel R."/>
        </authorList>
    </citation>
    <scope>NUCLEOTIDE SEQUENCE [LARGE SCALE GENOMIC DNA]</scope>
    <source>
        <strain evidence="13 14">GSW-M26</strain>
    </source>
</reference>
<comment type="function">
    <text evidence="1 12">Required for the export of heme to the periplasm for the biogenesis of c-type cytochromes.</text>
</comment>
<keyword evidence="11 12" id="KW-0472">Membrane</keyword>
<dbReference type="NCBIfam" id="TIGR03141">
    <property type="entry name" value="cytochro_ccmD"/>
    <property type="match status" value="1"/>
</dbReference>
<keyword evidence="6 12" id="KW-1003">Cell membrane</keyword>
<evidence type="ECO:0000256" key="11">
    <source>
        <dbReference type="ARBA" id="ARBA00023136"/>
    </source>
</evidence>
<dbReference type="RefSeq" id="WP_084629426.1">
    <property type="nucleotide sequence ID" value="NZ_FZPF01000007.1"/>
</dbReference>
<evidence type="ECO:0000256" key="1">
    <source>
        <dbReference type="ARBA" id="ARBA00002442"/>
    </source>
</evidence>
<dbReference type="EMBL" id="JYFE01000020">
    <property type="protein sequence ID" value="KIT17314.1"/>
    <property type="molecule type" value="Genomic_DNA"/>
</dbReference>